<organism evidence="2">
    <name type="scientific">marine sediment metagenome</name>
    <dbReference type="NCBI Taxonomy" id="412755"/>
    <lineage>
        <taxon>unclassified sequences</taxon>
        <taxon>metagenomes</taxon>
        <taxon>ecological metagenomes</taxon>
    </lineage>
</organism>
<keyword evidence="1" id="KW-0812">Transmembrane</keyword>
<accession>X0TUG4</accession>
<reference evidence="2" key="1">
    <citation type="journal article" date="2014" name="Front. Microbiol.">
        <title>High frequency of phylogenetically diverse reductive dehalogenase-homologous genes in deep subseafloor sedimentary metagenomes.</title>
        <authorList>
            <person name="Kawai M."/>
            <person name="Futagami T."/>
            <person name="Toyoda A."/>
            <person name="Takaki Y."/>
            <person name="Nishi S."/>
            <person name="Hori S."/>
            <person name="Arai W."/>
            <person name="Tsubouchi T."/>
            <person name="Morono Y."/>
            <person name="Uchiyama I."/>
            <person name="Ito T."/>
            <person name="Fujiyama A."/>
            <person name="Inagaki F."/>
            <person name="Takami H."/>
        </authorList>
    </citation>
    <scope>NUCLEOTIDE SEQUENCE</scope>
    <source>
        <strain evidence="2">Expedition CK06-06</strain>
    </source>
</reference>
<dbReference type="EMBL" id="BARS01018691">
    <property type="protein sequence ID" value="GAF97223.1"/>
    <property type="molecule type" value="Genomic_DNA"/>
</dbReference>
<keyword evidence="1" id="KW-0472">Membrane</keyword>
<evidence type="ECO:0000256" key="1">
    <source>
        <dbReference type="SAM" id="Phobius"/>
    </source>
</evidence>
<sequence>MCTVLTVQFVLHVDGREFGYFHWTIFCGIKATNSTFFYFGVQS</sequence>
<evidence type="ECO:0000313" key="2">
    <source>
        <dbReference type="EMBL" id="GAF97223.1"/>
    </source>
</evidence>
<protein>
    <submittedName>
        <fullName evidence="2">Uncharacterized protein</fullName>
    </submittedName>
</protein>
<keyword evidence="1" id="KW-1133">Transmembrane helix</keyword>
<proteinExistence type="predicted"/>
<name>X0TUG4_9ZZZZ</name>
<feature type="non-terminal residue" evidence="2">
    <location>
        <position position="43"/>
    </location>
</feature>
<gene>
    <name evidence="2" type="ORF">S01H1_30379</name>
</gene>
<feature type="transmembrane region" description="Helical" evidence="1">
    <location>
        <begin position="20"/>
        <end position="41"/>
    </location>
</feature>
<dbReference type="AlphaFoldDB" id="X0TUG4"/>
<comment type="caution">
    <text evidence="2">The sequence shown here is derived from an EMBL/GenBank/DDBJ whole genome shotgun (WGS) entry which is preliminary data.</text>
</comment>